<keyword evidence="3 7" id="KW-0547">Nucleotide-binding</keyword>
<proteinExistence type="inferred from homology"/>
<comment type="caution">
    <text evidence="9">The sequence shown here is derived from an EMBL/GenBank/DDBJ whole genome shotgun (WGS) entry which is preliminary data.</text>
</comment>
<comment type="subunit">
    <text evidence="7">Heterotrimer of A, B and C subunits.</text>
</comment>
<feature type="active site" description="Charge relay system" evidence="7">
    <location>
        <position position="73"/>
    </location>
</feature>
<name>A0A1F4ZWE4_9BACT</name>
<dbReference type="InterPro" id="IPR004412">
    <property type="entry name" value="GatA"/>
</dbReference>
<protein>
    <recommendedName>
        <fullName evidence="7">Glutamyl-tRNA(Gln) amidotransferase subunit A</fullName>
        <shortName evidence="7">Glu-ADT subunit A</shortName>
        <ecNumber evidence="7">6.3.5.7</ecNumber>
    </recommendedName>
</protein>
<reference evidence="9 10" key="1">
    <citation type="journal article" date="2016" name="Nat. Commun.">
        <title>Thousands of microbial genomes shed light on interconnected biogeochemical processes in an aquifer system.</title>
        <authorList>
            <person name="Anantharaman K."/>
            <person name="Brown C.T."/>
            <person name="Hug L.A."/>
            <person name="Sharon I."/>
            <person name="Castelle C.J."/>
            <person name="Probst A.J."/>
            <person name="Thomas B.C."/>
            <person name="Singh A."/>
            <person name="Wilkins M.J."/>
            <person name="Karaoz U."/>
            <person name="Brodie E.L."/>
            <person name="Williams K.H."/>
            <person name="Hubbard S.S."/>
            <person name="Banfield J.F."/>
        </authorList>
    </citation>
    <scope>NUCLEOTIDE SEQUENCE [LARGE SCALE GENOMIC DNA]</scope>
</reference>
<evidence type="ECO:0000256" key="1">
    <source>
        <dbReference type="ARBA" id="ARBA00008069"/>
    </source>
</evidence>
<dbReference type="AlphaFoldDB" id="A0A1F4ZWE4"/>
<keyword evidence="5 7" id="KW-0648">Protein biosynthesis</keyword>
<organism evidence="9 10">
    <name type="scientific">Candidatus Amesbacteria bacterium RIFOXYB1_FULL_44_23</name>
    <dbReference type="NCBI Taxonomy" id="1797263"/>
    <lineage>
        <taxon>Bacteria</taxon>
        <taxon>Candidatus Amesiibacteriota</taxon>
    </lineage>
</organism>
<dbReference type="GO" id="GO:0006412">
    <property type="term" value="P:translation"/>
    <property type="evidence" value="ECO:0007669"/>
    <property type="project" value="UniProtKB-UniRule"/>
</dbReference>
<dbReference type="PANTHER" id="PTHR11895:SF7">
    <property type="entry name" value="GLUTAMYL-TRNA(GLN) AMIDOTRANSFERASE SUBUNIT A, MITOCHONDRIAL"/>
    <property type="match status" value="1"/>
</dbReference>
<evidence type="ECO:0000256" key="4">
    <source>
        <dbReference type="ARBA" id="ARBA00022840"/>
    </source>
</evidence>
<dbReference type="GO" id="GO:0050567">
    <property type="term" value="F:glutaminyl-tRNA synthase (glutamine-hydrolyzing) activity"/>
    <property type="evidence" value="ECO:0007669"/>
    <property type="project" value="UniProtKB-UniRule"/>
</dbReference>
<evidence type="ECO:0000313" key="9">
    <source>
        <dbReference type="EMBL" id="OGD10661.1"/>
    </source>
</evidence>
<dbReference type="InterPro" id="IPR020556">
    <property type="entry name" value="Amidase_CS"/>
</dbReference>
<dbReference type="SUPFAM" id="SSF75304">
    <property type="entry name" value="Amidase signature (AS) enzymes"/>
    <property type="match status" value="1"/>
</dbReference>
<dbReference type="Proteomes" id="UP000176424">
    <property type="component" value="Unassembled WGS sequence"/>
</dbReference>
<feature type="active site" description="Charge relay system" evidence="7">
    <location>
        <position position="148"/>
    </location>
</feature>
<comment type="similarity">
    <text evidence="1 7">Belongs to the amidase family. GatA subfamily.</text>
</comment>
<evidence type="ECO:0000256" key="2">
    <source>
        <dbReference type="ARBA" id="ARBA00022598"/>
    </source>
</evidence>
<dbReference type="Gene3D" id="3.90.1300.10">
    <property type="entry name" value="Amidase signature (AS) domain"/>
    <property type="match status" value="1"/>
</dbReference>
<keyword evidence="2 7" id="KW-0436">Ligase</keyword>
<comment type="function">
    <text evidence="7">Allows the formation of correctly charged Gln-tRNA(Gln) through the transamidation of misacylated Glu-tRNA(Gln) in organisms which lack glutaminyl-tRNA synthetase. The reaction takes place in the presence of glutamine and ATP through an activated gamma-phospho-Glu-tRNA(Gln).</text>
</comment>
<sequence length="462" mass="49600">MTKKLNELSIIEARDGLRTKKFSSRELVQACLDQIQKHDPKIHAFLALNDQAVKQAEKADLNLPLGGIPIAVKDNFLTIGLPTTASSKVLEGYQPHYESTVSKKLLAAGAIIIGKTNMDAWAHGSSTETSDFGSTKNPWNTDYLPGGSSGGSAASVAADMCMAAIGSETAGSIRQPAAWCGVTGFKPTYGRVSRYGVIAMASSTDSPGPITKTVTDSAEILNIIAGNDPQDATTSPRPIENYLKFPSQKTYTIGVPGEYLEVLSSPARALIESAVEVLKKAGHKIKTISLIPPKYSIGVYTILQRSEVSSNLARFTGVRYGHDRSFFGDEAKRRIMLGTYALSAGYYDQYYAKAQKVRTLIVTDFEKAFKDVDLIINPPSPGPALKVGATENEAMFGEMQDILVEPSSIAGLTGISVPCGFIDGLPVGFGFIGRQFDETKVLSLATQFQSLTSFHHAKPSLT</sequence>
<dbReference type="EMBL" id="MEXR01000001">
    <property type="protein sequence ID" value="OGD10661.1"/>
    <property type="molecule type" value="Genomic_DNA"/>
</dbReference>
<evidence type="ECO:0000256" key="7">
    <source>
        <dbReference type="HAMAP-Rule" id="MF_00120"/>
    </source>
</evidence>
<dbReference type="Pfam" id="PF01425">
    <property type="entry name" value="Amidase"/>
    <property type="match status" value="1"/>
</dbReference>
<accession>A0A1F4ZWE4</accession>
<dbReference type="HAMAP" id="MF_00120">
    <property type="entry name" value="GatA"/>
    <property type="match status" value="1"/>
</dbReference>
<feature type="domain" description="Amidase" evidence="8">
    <location>
        <begin position="26"/>
        <end position="442"/>
    </location>
</feature>
<evidence type="ECO:0000256" key="6">
    <source>
        <dbReference type="ARBA" id="ARBA00047407"/>
    </source>
</evidence>
<dbReference type="InterPro" id="IPR036928">
    <property type="entry name" value="AS_sf"/>
</dbReference>
<dbReference type="STRING" id="1797263.A2397_00120"/>
<comment type="catalytic activity">
    <reaction evidence="6 7">
        <text>L-glutamyl-tRNA(Gln) + L-glutamine + ATP + H2O = L-glutaminyl-tRNA(Gln) + L-glutamate + ADP + phosphate + H(+)</text>
        <dbReference type="Rhea" id="RHEA:17521"/>
        <dbReference type="Rhea" id="RHEA-COMP:9681"/>
        <dbReference type="Rhea" id="RHEA-COMP:9684"/>
        <dbReference type="ChEBI" id="CHEBI:15377"/>
        <dbReference type="ChEBI" id="CHEBI:15378"/>
        <dbReference type="ChEBI" id="CHEBI:29985"/>
        <dbReference type="ChEBI" id="CHEBI:30616"/>
        <dbReference type="ChEBI" id="CHEBI:43474"/>
        <dbReference type="ChEBI" id="CHEBI:58359"/>
        <dbReference type="ChEBI" id="CHEBI:78520"/>
        <dbReference type="ChEBI" id="CHEBI:78521"/>
        <dbReference type="ChEBI" id="CHEBI:456216"/>
        <dbReference type="EC" id="6.3.5.7"/>
    </reaction>
</comment>
<dbReference type="InterPro" id="IPR000120">
    <property type="entry name" value="Amidase"/>
</dbReference>
<dbReference type="EC" id="6.3.5.7" evidence="7"/>
<dbReference type="PROSITE" id="PS00571">
    <property type="entry name" value="AMIDASES"/>
    <property type="match status" value="1"/>
</dbReference>
<dbReference type="GO" id="GO:0005524">
    <property type="term" value="F:ATP binding"/>
    <property type="evidence" value="ECO:0007669"/>
    <property type="project" value="UniProtKB-KW"/>
</dbReference>
<dbReference type="PANTHER" id="PTHR11895">
    <property type="entry name" value="TRANSAMIDASE"/>
    <property type="match status" value="1"/>
</dbReference>
<evidence type="ECO:0000313" key="10">
    <source>
        <dbReference type="Proteomes" id="UP000176424"/>
    </source>
</evidence>
<feature type="active site" description="Acyl-ester intermediate" evidence="7">
    <location>
        <position position="172"/>
    </location>
</feature>
<gene>
    <name evidence="7" type="primary">gatA</name>
    <name evidence="9" type="ORF">A2397_00120</name>
</gene>
<keyword evidence="4 7" id="KW-0067">ATP-binding</keyword>
<dbReference type="GO" id="GO:0030956">
    <property type="term" value="C:glutamyl-tRNA(Gln) amidotransferase complex"/>
    <property type="evidence" value="ECO:0007669"/>
    <property type="project" value="InterPro"/>
</dbReference>
<evidence type="ECO:0000259" key="8">
    <source>
        <dbReference type="Pfam" id="PF01425"/>
    </source>
</evidence>
<evidence type="ECO:0000256" key="3">
    <source>
        <dbReference type="ARBA" id="ARBA00022741"/>
    </source>
</evidence>
<dbReference type="InterPro" id="IPR023631">
    <property type="entry name" value="Amidase_dom"/>
</dbReference>
<evidence type="ECO:0000256" key="5">
    <source>
        <dbReference type="ARBA" id="ARBA00022917"/>
    </source>
</evidence>